<dbReference type="GO" id="GO:0005975">
    <property type="term" value="P:carbohydrate metabolic process"/>
    <property type="evidence" value="ECO:0007669"/>
    <property type="project" value="InterPro"/>
</dbReference>
<dbReference type="Gene3D" id="3.40.50.2000">
    <property type="entry name" value="Glycogen Phosphorylase B"/>
    <property type="match status" value="2"/>
</dbReference>
<dbReference type="CDD" id="cd13216">
    <property type="entry name" value="PH-GRAM2_AGT26"/>
    <property type="match status" value="1"/>
</dbReference>
<evidence type="ECO:0000256" key="3">
    <source>
        <dbReference type="ARBA" id="ARBA00006962"/>
    </source>
</evidence>
<evidence type="ECO:0000256" key="15">
    <source>
        <dbReference type="ARBA" id="ARBA00023166"/>
    </source>
</evidence>
<dbReference type="GO" id="GO:0016020">
    <property type="term" value="C:membrane"/>
    <property type="evidence" value="ECO:0007669"/>
    <property type="project" value="UniProtKB-SubCell"/>
</dbReference>
<dbReference type="GO" id="GO:0016906">
    <property type="term" value="F:sterol 3-beta-glucosyltransferase activity"/>
    <property type="evidence" value="ECO:0007669"/>
    <property type="project" value="UniProtKB-EC"/>
</dbReference>
<keyword evidence="12" id="KW-0756">Sterol biosynthesis</keyword>
<evidence type="ECO:0000256" key="1">
    <source>
        <dbReference type="ARBA" id="ARBA00004170"/>
    </source>
</evidence>
<dbReference type="GO" id="GO:0016126">
    <property type="term" value="P:sterol biosynthetic process"/>
    <property type="evidence" value="ECO:0007669"/>
    <property type="project" value="UniProtKB-KW"/>
</dbReference>
<evidence type="ECO:0000259" key="21">
    <source>
        <dbReference type="PROSITE" id="PS50003"/>
    </source>
</evidence>
<keyword evidence="15" id="KW-1207">Sterol metabolism</keyword>
<evidence type="ECO:0000256" key="2">
    <source>
        <dbReference type="ARBA" id="ARBA00004496"/>
    </source>
</evidence>
<dbReference type="SUPFAM" id="SSF53756">
    <property type="entry name" value="UDP-Glycosyltransferase/glycogen phosphorylase"/>
    <property type="match status" value="1"/>
</dbReference>
<keyword evidence="13" id="KW-0443">Lipid metabolism</keyword>
<evidence type="ECO:0000256" key="7">
    <source>
        <dbReference type="ARBA" id="ARBA00022516"/>
    </source>
</evidence>
<dbReference type="HOGENOM" id="CLU_000537_6_0_1"/>
<keyword evidence="6" id="KW-0963">Cytoplasm</keyword>
<dbReference type="InterPro" id="IPR050426">
    <property type="entry name" value="Glycosyltransferase_28"/>
</dbReference>
<dbReference type="Pfam" id="PF00169">
    <property type="entry name" value="PH"/>
    <property type="match status" value="1"/>
</dbReference>
<dbReference type="InterPro" id="IPR004182">
    <property type="entry name" value="GRAM"/>
</dbReference>
<evidence type="ECO:0000256" key="18">
    <source>
        <dbReference type="ARBA" id="ARBA00047886"/>
    </source>
</evidence>
<evidence type="ECO:0000313" key="22">
    <source>
        <dbReference type="EMBL" id="CDK30041.1"/>
    </source>
</evidence>
<proteinExistence type="inferred from homology"/>
<dbReference type="STRING" id="1382522.W6MT94"/>
<evidence type="ECO:0000256" key="6">
    <source>
        <dbReference type="ARBA" id="ARBA00022490"/>
    </source>
</evidence>
<evidence type="ECO:0000256" key="14">
    <source>
        <dbReference type="ARBA" id="ARBA00023136"/>
    </source>
</evidence>
<protein>
    <recommendedName>
        <fullName evidence="5">Sterol 3-beta-glucosyltransferase</fullName>
        <ecNumber evidence="4">2.4.1.173</ecNumber>
    </recommendedName>
    <alternativeName>
        <fullName evidence="17">Autophagy-related protein 26</fullName>
    </alternativeName>
</protein>
<dbReference type="InterPro" id="IPR004276">
    <property type="entry name" value="GlycoTrans_28_N"/>
</dbReference>
<evidence type="ECO:0000256" key="12">
    <source>
        <dbReference type="ARBA" id="ARBA00023011"/>
    </source>
</evidence>
<accession>W6MT94</accession>
<dbReference type="FunFam" id="3.40.50.2000:FF:000029">
    <property type="entry name" value="Sterol 3-beta-glucosyltransferase"/>
    <property type="match status" value="1"/>
</dbReference>
<comment type="catalytic activity">
    <reaction evidence="19">
        <text>a sterol + UDP-alpha-D-glucose = a sterol 3-beta-D-glucoside + UDP + H(+)</text>
        <dbReference type="Rhea" id="RHEA:22724"/>
        <dbReference type="ChEBI" id="CHEBI:15378"/>
        <dbReference type="ChEBI" id="CHEBI:15889"/>
        <dbReference type="ChEBI" id="CHEBI:37424"/>
        <dbReference type="ChEBI" id="CHEBI:58223"/>
        <dbReference type="ChEBI" id="CHEBI:58885"/>
        <dbReference type="EC" id="2.4.1.173"/>
    </reaction>
    <physiologicalReaction direction="left-to-right" evidence="19">
        <dbReference type="Rhea" id="RHEA:22725"/>
    </physiologicalReaction>
</comment>
<keyword evidence="9" id="KW-0808">Transferase</keyword>
<evidence type="ECO:0000256" key="10">
    <source>
        <dbReference type="ARBA" id="ARBA00022737"/>
    </source>
</evidence>
<sequence>MSNDASKDIPGAFPGDDGKDRPSRSRSPLQNFLVEKSTALSPTRLISHSFSSASVIGKRGLSSGLEALRLSRPDSPLSSGRTREETLGKDYGRPVDGMAKSIVTMLTAASMYAGLTEFEAGQGDEVLAEDEIVTDETSEAGLGEPGEAGGPAESYGEPVGGVSGALGVASSKPVESYEPTTDEPSIPPPVVQSTNPLDSMNQLRRRPTLFELSVVNKLTSATKDSCTSQERASAISAKLQQTFDIAPNDEFINDYPCWLLRDVLLQGHLYITKFHVLFFAYLPKKQGSIAKRGSLSVKSYPSHRLHRKWAILRDNTFSLYSDSTELYFPSLVLDLRYALRAEIVHEGKDPNVATWFRIITESRSYSFEADSLDAARGWVSVIKKQIFSARNKKGHATIKMPLKNVMDVQLDTILGNAQSVKIKVLESSESFALDDYFLIFFNGATNVVADIDQVWKDDDAAASRELSDSTESVVESIVKPEQETEPIVEDDDESRYRLSKLTGSAKSLVQGIVNIPTNLTHNLWKTSFFHYDDRIAMEMGQDSNLVMDSKQRSISNSRFREHFQLPETETLISVYYAHLQRNIPLYGKIYIGTNEICYRSLIPGTKTLMILPFSDIETVHKEKGFRFGYSGLVVVIHGHEELFFEFGSSESRDDCEHVLLKQVDKFRVVSESTSESSDDVRLADSPRNPIADARLRLFENKMNDFVGVDVPIIVEDDPYEETVFKPSKSYRFTLLTIGSRGDVQPYIALGKGLLAEGHQVKIATHKEFEGWILSHGLQFAEIAGDPAELMSLMVQHGTMSVAFLKDASSRFRGWISELLASSWEACQDTDVLIESPSAMGGLHIAEKLKIPYFRAFTMPWTKTRAYPHAFIVPDQKRGGSYNYLTHVMFENVFWKGISGQVNKWRVETLKLKKTNLSRMKQYKVPFMYNVSPTVLPPSVDFAEWVNVTGYWFLDEANHFEPNKALVEFIAKARSDGKKVVYIGFGSIVVSDPKELTQAVVDAVVDADVRCILNKGWSDRLGAKTEIEVELPEQVYNAGSVPHDWLFPQIDACVHHGGSGTTGASMRAGLPTIIKPFFGDQFFYAGRVEDMGAGFFLRKLNAKSLSKLLRQAVSDRRVIETARAVSEKIRRENGVEKAIEIIYTEMEYARKLSVSKQGDDEPEEEESLDSWLLV</sequence>
<comment type="catalytic activity">
    <reaction evidence="18">
        <text>ergosterol + UDP-alpha-D-glucose = ergosteryl 3-beta-D-glucoside + UDP + H(+)</text>
        <dbReference type="Rhea" id="RHEA:61836"/>
        <dbReference type="ChEBI" id="CHEBI:15378"/>
        <dbReference type="ChEBI" id="CHEBI:16933"/>
        <dbReference type="ChEBI" id="CHEBI:52973"/>
        <dbReference type="ChEBI" id="CHEBI:58223"/>
        <dbReference type="ChEBI" id="CHEBI:58885"/>
    </reaction>
    <physiologicalReaction direction="left-to-right" evidence="18">
        <dbReference type="Rhea" id="RHEA:61837"/>
    </physiologicalReaction>
</comment>
<keyword evidence="11" id="KW-0752">Steroid biosynthesis</keyword>
<dbReference type="CDD" id="cd13215">
    <property type="entry name" value="PH-GRAM1_AGT26"/>
    <property type="match status" value="1"/>
</dbReference>
<dbReference type="InterPro" id="IPR001849">
    <property type="entry name" value="PH_domain"/>
</dbReference>
<dbReference type="SMART" id="SM00233">
    <property type="entry name" value="PH"/>
    <property type="match status" value="1"/>
</dbReference>
<feature type="region of interest" description="Disordered" evidence="20">
    <location>
        <begin position="1"/>
        <end position="32"/>
    </location>
</feature>
<feature type="compositionally biased region" description="Low complexity" evidence="20">
    <location>
        <begin position="68"/>
        <end position="79"/>
    </location>
</feature>
<dbReference type="Pfam" id="PF03033">
    <property type="entry name" value="Glyco_transf_28"/>
    <property type="match status" value="1"/>
</dbReference>
<evidence type="ECO:0000256" key="5">
    <source>
        <dbReference type="ARBA" id="ARBA00017894"/>
    </source>
</evidence>
<feature type="region of interest" description="Disordered" evidence="20">
    <location>
        <begin position="137"/>
        <end position="194"/>
    </location>
</feature>
<feature type="compositionally biased region" description="Basic and acidic residues" evidence="20">
    <location>
        <begin position="81"/>
        <end position="92"/>
    </location>
</feature>
<dbReference type="FunFam" id="2.30.29.30:FF:000303">
    <property type="entry name" value="Sterol 3-beta-glucosyltransferase"/>
    <property type="match status" value="1"/>
</dbReference>
<evidence type="ECO:0000256" key="13">
    <source>
        <dbReference type="ARBA" id="ARBA00023098"/>
    </source>
</evidence>
<dbReference type="InterPro" id="IPR048066">
    <property type="entry name" value="ATG26_PH_GRAM1"/>
</dbReference>
<feature type="region of interest" description="Disordered" evidence="20">
    <location>
        <begin position="64"/>
        <end position="92"/>
    </location>
</feature>
<evidence type="ECO:0000256" key="20">
    <source>
        <dbReference type="SAM" id="MobiDB-lite"/>
    </source>
</evidence>
<keyword evidence="14" id="KW-0472">Membrane</keyword>
<gene>
    <name evidence="22" type="ORF">KUCA_T00006036001</name>
</gene>
<dbReference type="Pfam" id="PF02893">
    <property type="entry name" value="GRAM"/>
    <property type="match status" value="2"/>
</dbReference>
<dbReference type="Pfam" id="PF06722">
    <property type="entry name" value="EryCIII-like_C"/>
    <property type="match status" value="1"/>
</dbReference>
<dbReference type="GO" id="GO:0005737">
    <property type="term" value="C:cytoplasm"/>
    <property type="evidence" value="ECO:0007669"/>
    <property type="project" value="UniProtKB-SubCell"/>
</dbReference>
<dbReference type="Proteomes" id="UP000019384">
    <property type="component" value="Unassembled WGS sequence"/>
</dbReference>
<organism evidence="22 23">
    <name type="scientific">Kuraishia capsulata CBS 1993</name>
    <dbReference type="NCBI Taxonomy" id="1382522"/>
    <lineage>
        <taxon>Eukaryota</taxon>
        <taxon>Fungi</taxon>
        <taxon>Dikarya</taxon>
        <taxon>Ascomycota</taxon>
        <taxon>Saccharomycotina</taxon>
        <taxon>Pichiomycetes</taxon>
        <taxon>Pichiales</taxon>
        <taxon>Pichiaceae</taxon>
        <taxon>Kuraishia</taxon>
    </lineage>
</organism>
<dbReference type="InterPro" id="IPR048065">
    <property type="entry name" value="ATG26_PH_GRAM2"/>
</dbReference>
<dbReference type="EC" id="2.4.1.173" evidence="4"/>
<dbReference type="EMBL" id="HG793131">
    <property type="protein sequence ID" value="CDK30041.1"/>
    <property type="molecule type" value="Genomic_DNA"/>
</dbReference>
<evidence type="ECO:0000256" key="17">
    <source>
        <dbReference type="ARBA" id="ARBA00029843"/>
    </source>
</evidence>
<dbReference type="PROSITE" id="PS50003">
    <property type="entry name" value="PH_DOMAIN"/>
    <property type="match status" value="1"/>
</dbReference>
<keyword evidence="7" id="KW-0444">Lipid biosynthesis</keyword>
<evidence type="ECO:0000256" key="16">
    <source>
        <dbReference type="ARBA" id="ARBA00023221"/>
    </source>
</evidence>
<keyword evidence="8" id="KW-0328">Glycosyltransferase</keyword>
<reference evidence="22" key="2">
    <citation type="submission" date="2014-02" db="EMBL/GenBank/DDBJ databases">
        <title>Complete DNA sequence of /Kuraishia capsulata/ illustrates novel genomic features among budding yeasts (/Saccharomycotina/).</title>
        <authorList>
            <person name="Morales L."/>
            <person name="Noel B."/>
            <person name="Porcel B."/>
            <person name="Marcet-Houben M."/>
            <person name="Hullo M-F."/>
            <person name="Sacerdot C."/>
            <person name="Tekaia F."/>
            <person name="Leh-Louis V."/>
            <person name="Despons L."/>
            <person name="Khanna V."/>
            <person name="Aury J-M."/>
            <person name="Barbe V."/>
            <person name="Couloux A."/>
            <person name="Labadie K."/>
            <person name="Pelletier E."/>
            <person name="Souciet J-L."/>
            <person name="Boekhout T."/>
            <person name="Gabaldon T."/>
            <person name="Wincker P."/>
            <person name="Dujon B."/>
        </authorList>
    </citation>
    <scope>NUCLEOTIDE SEQUENCE</scope>
    <source>
        <strain evidence="22">CBS 1993</strain>
    </source>
</reference>
<dbReference type="OrthoDB" id="10261837at2759"/>
<dbReference type="InterPro" id="IPR011993">
    <property type="entry name" value="PH-like_dom_sf"/>
</dbReference>
<evidence type="ECO:0000256" key="11">
    <source>
        <dbReference type="ARBA" id="ARBA00022955"/>
    </source>
</evidence>
<dbReference type="PANTHER" id="PTHR48050">
    <property type="entry name" value="STEROL 3-BETA-GLUCOSYLTRANSFERASE"/>
    <property type="match status" value="1"/>
</dbReference>
<feature type="domain" description="PH" evidence="21">
    <location>
        <begin position="288"/>
        <end position="387"/>
    </location>
</feature>
<name>W6MT94_9ASCO</name>
<dbReference type="Gene3D" id="2.30.29.30">
    <property type="entry name" value="Pleckstrin-homology domain (PH domain)/Phosphotyrosine-binding domain (PTB)"/>
    <property type="match status" value="2"/>
</dbReference>
<evidence type="ECO:0000256" key="19">
    <source>
        <dbReference type="ARBA" id="ARBA00049453"/>
    </source>
</evidence>
<comment type="similarity">
    <text evidence="3">Belongs to the glycosyltransferase 28 family.</text>
</comment>
<dbReference type="GO" id="GO:0032120">
    <property type="term" value="P:ascospore-type prospore membrane formation"/>
    <property type="evidence" value="ECO:0007669"/>
    <property type="project" value="EnsemblFungi"/>
</dbReference>
<dbReference type="SUPFAM" id="SSF50729">
    <property type="entry name" value="PH domain-like"/>
    <property type="match status" value="1"/>
</dbReference>
<dbReference type="InterPro" id="IPR010610">
    <property type="entry name" value="EryCIII-like_C"/>
</dbReference>
<keyword evidence="10" id="KW-0677">Repeat</keyword>
<evidence type="ECO:0000256" key="4">
    <source>
        <dbReference type="ARBA" id="ARBA00012650"/>
    </source>
</evidence>
<dbReference type="PANTHER" id="PTHR48050:SF25">
    <property type="entry name" value="STEROL 3-BETA-GLUCOSYLTRANSFERASE"/>
    <property type="match status" value="1"/>
</dbReference>
<dbReference type="InterPro" id="IPR002213">
    <property type="entry name" value="UDP_glucos_trans"/>
</dbReference>
<evidence type="ECO:0000256" key="9">
    <source>
        <dbReference type="ARBA" id="ARBA00022679"/>
    </source>
</evidence>
<evidence type="ECO:0000313" key="23">
    <source>
        <dbReference type="Proteomes" id="UP000019384"/>
    </source>
</evidence>
<dbReference type="AlphaFoldDB" id="W6MT94"/>
<dbReference type="FunFam" id="2.30.29.30:FF:000391">
    <property type="entry name" value="Sterol 3-beta-glucosyltransferase"/>
    <property type="match status" value="1"/>
</dbReference>
<comment type="subcellular location">
    <subcellularLocation>
        <location evidence="2">Cytoplasm</location>
    </subcellularLocation>
    <subcellularLocation>
        <location evidence="1">Membrane</location>
        <topology evidence="1">Peripheral membrane protein</topology>
    </subcellularLocation>
</comment>
<evidence type="ECO:0000256" key="8">
    <source>
        <dbReference type="ARBA" id="ARBA00022676"/>
    </source>
</evidence>
<dbReference type="GeneID" id="34523408"/>
<dbReference type="CDD" id="cd03784">
    <property type="entry name" value="GT1_Gtf-like"/>
    <property type="match status" value="1"/>
</dbReference>
<dbReference type="RefSeq" id="XP_022462020.1">
    <property type="nucleotide sequence ID" value="XM_022605185.1"/>
</dbReference>
<keyword evidence="23" id="KW-1185">Reference proteome</keyword>
<feature type="region of interest" description="Disordered" evidence="20">
    <location>
        <begin position="1152"/>
        <end position="1173"/>
    </location>
</feature>
<keyword evidence="16" id="KW-0753">Steroid metabolism</keyword>
<dbReference type="FunFam" id="3.40.50.2000:FF:000009">
    <property type="entry name" value="Sterol 3-beta-glucosyltransferase UGT80A2"/>
    <property type="match status" value="1"/>
</dbReference>
<reference evidence="22" key="1">
    <citation type="submission" date="2013-12" db="EMBL/GenBank/DDBJ databases">
        <authorList>
            <person name="Genoscope - CEA"/>
        </authorList>
    </citation>
    <scope>NUCLEOTIDE SEQUENCE</scope>
    <source>
        <strain evidence="22">CBS 1993</strain>
    </source>
</reference>
<dbReference type="SMART" id="SM00568">
    <property type="entry name" value="GRAM"/>
    <property type="match status" value="2"/>
</dbReference>